<gene>
    <name evidence="8" type="ORF">C8D89_11961</name>
</gene>
<dbReference type="GO" id="GO:0006355">
    <property type="term" value="P:regulation of DNA-templated transcription"/>
    <property type="evidence" value="ECO:0007669"/>
    <property type="project" value="InterPro"/>
</dbReference>
<dbReference type="InterPro" id="IPR041664">
    <property type="entry name" value="AAA_16"/>
</dbReference>
<dbReference type="SMART" id="SM00862">
    <property type="entry name" value="Trans_reg_C"/>
    <property type="match status" value="1"/>
</dbReference>
<dbReference type="SUPFAM" id="SSF52540">
    <property type="entry name" value="P-loop containing nucleoside triphosphate hydrolases"/>
    <property type="match status" value="1"/>
</dbReference>
<feature type="domain" description="Bacterial transcriptional activator" evidence="7">
    <location>
        <begin position="108"/>
        <end position="251"/>
    </location>
</feature>
<dbReference type="SUPFAM" id="SSF46894">
    <property type="entry name" value="C-terminal effector domain of the bipartite response regulators"/>
    <property type="match status" value="1"/>
</dbReference>
<dbReference type="Pfam" id="PF13191">
    <property type="entry name" value="AAA_16"/>
    <property type="match status" value="1"/>
</dbReference>
<evidence type="ECO:0000256" key="4">
    <source>
        <dbReference type="ARBA" id="ARBA00023163"/>
    </source>
</evidence>
<accession>A0A2U1EVI8</accession>
<feature type="compositionally biased region" description="Pro residues" evidence="5">
    <location>
        <begin position="1101"/>
        <end position="1110"/>
    </location>
</feature>
<evidence type="ECO:0000313" key="9">
    <source>
        <dbReference type="Proteomes" id="UP000245639"/>
    </source>
</evidence>
<dbReference type="InterPro" id="IPR011990">
    <property type="entry name" value="TPR-like_helical_dom_sf"/>
</dbReference>
<keyword evidence="3" id="KW-0238">DNA-binding</keyword>
<reference evidence="8 9" key="1">
    <citation type="submission" date="2018-04" db="EMBL/GenBank/DDBJ databases">
        <title>Genomic Encyclopedia of Type Strains, Phase IV (KMG-IV): sequencing the most valuable type-strain genomes for metagenomic binning, comparative biology and taxonomic classification.</title>
        <authorList>
            <person name="Goeker M."/>
        </authorList>
    </citation>
    <scope>NUCLEOTIDE SEQUENCE [LARGE SCALE GENOMIC DNA]</scope>
    <source>
        <strain evidence="8 9">DSM 45771</strain>
    </source>
</reference>
<sequence length="1119" mass="118057">MSPGGRVASSLVRVRLLGDVALLAPDGAVARPGRRLRTVLSLLAAADGTVTVSTLIDEIWGEDLPAKPGSALHVLMSRLRREVPDGVPPLRIDVVGESYRLDLPRDAVDLHRFHDAATAALGPTATQETILEHGGRALALWSGEPFAGAAPTPRLEAERVHARERLFRVLERLGAALLGADRPDDVVDVVRPFLALDPTRERPTLLVAEALHRAGRTGEAREILEAKRRYLREGYGLDPSPELDDLDRRLRAPAPTRPRPTLVGRDDELAAVRALLEAPDAGAVLVVTGEAGIGKSTLLRAARREASARGTAVGGGTCDVDAPPWSGWAESLDELGIDPVAPGDLTAGRALRRRLADRAEHTPVLVTLDDVHHADSASLAALKALARLGLPAGVVLVVAAREPDTHAHPAWSATHAQLAVLEGVQDLRLRELDHDAVAELVARHLPGLAPHGVARVTEALCERTHGHALHVAAVLESLEGLDDPDGEKACRELATVFPARLRPLLDHHLARLEPAAREALDALAVLSPIPLADLAAVLGTGPLVVATSLRRSIDRGLLRATADGYAFRHALTRDAVRADVPPASAQTLHHARFRALPDHAMDTEPFTVLRHAVGAGALVTARELGDARCAAGIAAYRQGAVEEALAQLDGVSETSRPSTVALYRGLVLQALGRHEEADELLDQVVELAEQGQPAAEGGEVDDAAVDAAIDTVDPVIEDAVVAAVGHDAMGIDVSGRPRRARRLRRVRELALTDGQRVEVLRSLILEEEQLHGDADPDLLPELLSLAAQGLDDPRLLAGVRVLEANHLVDAAIPSAQRLAVTEQACALARRAGEDHLAFEAEELYIAALLAAGRQDEALAAHRALGPLAAERHHPRTIWMVALLEAGLLLARGETEQADAAALAAMTRGQELGLADAVGAYGVNLLTRHWLAGTLPELGGLPAAAATMYPHVAAWSAAAAVDAVQAGDRDTAAGHLADWHRKREGREGRLFDRPGLCLAAAAGFALGDAATAHAVCRGLPPDPRATVVVGIGSAVFGPVTLFQGLAHATLGRRGEARRHLVAAATLADELGWTPWADAARGLARLVRPAPKASARATGRPAEVPPDAPPDARPLGLRPLP</sequence>
<evidence type="ECO:0000256" key="1">
    <source>
        <dbReference type="ARBA" id="ARBA00005820"/>
    </source>
</evidence>
<feature type="region of interest" description="Disordered" evidence="5">
    <location>
        <begin position="242"/>
        <end position="262"/>
    </location>
</feature>
<keyword evidence="9" id="KW-1185">Reference proteome</keyword>
<dbReference type="InterPro" id="IPR036388">
    <property type="entry name" value="WH-like_DNA-bd_sf"/>
</dbReference>
<dbReference type="SMART" id="SM01043">
    <property type="entry name" value="BTAD"/>
    <property type="match status" value="1"/>
</dbReference>
<comment type="similarity">
    <text evidence="1">Belongs to the AfsR/DnrI/RedD regulatory family.</text>
</comment>
<dbReference type="SUPFAM" id="SSF48452">
    <property type="entry name" value="TPR-like"/>
    <property type="match status" value="2"/>
</dbReference>
<feature type="domain" description="OmpR/PhoB-type" evidence="6">
    <location>
        <begin position="27"/>
        <end position="101"/>
    </location>
</feature>
<proteinExistence type="inferred from homology"/>
<dbReference type="InterPro" id="IPR005158">
    <property type="entry name" value="BTAD"/>
</dbReference>
<dbReference type="GO" id="GO:0000160">
    <property type="term" value="P:phosphorelay signal transduction system"/>
    <property type="evidence" value="ECO:0007669"/>
    <property type="project" value="InterPro"/>
</dbReference>
<dbReference type="Gene3D" id="1.25.40.10">
    <property type="entry name" value="Tetratricopeptide repeat domain"/>
    <property type="match status" value="2"/>
</dbReference>
<dbReference type="InterPro" id="IPR051677">
    <property type="entry name" value="AfsR-DnrI-RedD_regulator"/>
</dbReference>
<dbReference type="Proteomes" id="UP000245639">
    <property type="component" value="Unassembled WGS sequence"/>
</dbReference>
<dbReference type="Gene3D" id="1.10.10.10">
    <property type="entry name" value="Winged helix-like DNA-binding domain superfamily/Winged helix DNA-binding domain"/>
    <property type="match status" value="1"/>
</dbReference>
<evidence type="ECO:0000259" key="6">
    <source>
        <dbReference type="SMART" id="SM00862"/>
    </source>
</evidence>
<evidence type="ECO:0000256" key="3">
    <source>
        <dbReference type="ARBA" id="ARBA00023125"/>
    </source>
</evidence>
<name>A0A2U1EVI8_9PSEU</name>
<evidence type="ECO:0000256" key="2">
    <source>
        <dbReference type="ARBA" id="ARBA00023015"/>
    </source>
</evidence>
<organism evidence="8 9">
    <name type="scientific">Actinomycetospora cinnamomea</name>
    <dbReference type="NCBI Taxonomy" id="663609"/>
    <lineage>
        <taxon>Bacteria</taxon>
        <taxon>Bacillati</taxon>
        <taxon>Actinomycetota</taxon>
        <taxon>Actinomycetes</taxon>
        <taxon>Pseudonocardiales</taxon>
        <taxon>Pseudonocardiaceae</taxon>
        <taxon>Actinomycetospora</taxon>
    </lineage>
</organism>
<keyword evidence="2" id="KW-0805">Transcription regulation</keyword>
<dbReference type="PANTHER" id="PTHR35807">
    <property type="entry name" value="TRANSCRIPTIONAL REGULATOR REDD-RELATED"/>
    <property type="match status" value="1"/>
</dbReference>
<dbReference type="InterPro" id="IPR016032">
    <property type="entry name" value="Sig_transdc_resp-reg_C-effctor"/>
</dbReference>
<dbReference type="PANTHER" id="PTHR35807:SF1">
    <property type="entry name" value="TRANSCRIPTIONAL REGULATOR REDD"/>
    <property type="match status" value="1"/>
</dbReference>
<dbReference type="OrthoDB" id="134712at2"/>
<evidence type="ECO:0000259" key="7">
    <source>
        <dbReference type="SMART" id="SM01043"/>
    </source>
</evidence>
<keyword evidence="4" id="KW-0804">Transcription</keyword>
<dbReference type="InterPro" id="IPR001867">
    <property type="entry name" value="OmpR/PhoB-type_DNA-bd"/>
</dbReference>
<dbReference type="AlphaFoldDB" id="A0A2U1EVI8"/>
<evidence type="ECO:0000313" key="8">
    <source>
        <dbReference type="EMBL" id="PVZ03952.1"/>
    </source>
</evidence>
<dbReference type="Pfam" id="PF03704">
    <property type="entry name" value="BTAD"/>
    <property type="match status" value="1"/>
</dbReference>
<dbReference type="EMBL" id="QEKW01000019">
    <property type="protein sequence ID" value="PVZ03952.1"/>
    <property type="molecule type" value="Genomic_DNA"/>
</dbReference>
<feature type="region of interest" description="Disordered" evidence="5">
    <location>
        <begin position="1088"/>
        <end position="1119"/>
    </location>
</feature>
<protein>
    <submittedName>
        <fullName evidence="8">AAA ATPase-like protein</fullName>
    </submittedName>
</protein>
<dbReference type="InterPro" id="IPR027417">
    <property type="entry name" value="P-loop_NTPase"/>
</dbReference>
<comment type="caution">
    <text evidence="8">The sequence shown here is derived from an EMBL/GenBank/DDBJ whole genome shotgun (WGS) entry which is preliminary data.</text>
</comment>
<evidence type="ECO:0000256" key="5">
    <source>
        <dbReference type="SAM" id="MobiDB-lite"/>
    </source>
</evidence>
<dbReference type="GO" id="GO:0003677">
    <property type="term" value="F:DNA binding"/>
    <property type="evidence" value="ECO:0007669"/>
    <property type="project" value="UniProtKB-KW"/>
</dbReference>